<proteinExistence type="predicted"/>
<organism evidence="1">
    <name type="scientific">Rhizophora mucronata</name>
    <name type="common">Asiatic mangrove</name>
    <dbReference type="NCBI Taxonomy" id="61149"/>
    <lineage>
        <taxon>Eukaryota</taxon>
        <taxon>Viridiplantae</taxon>
        <taxon>Streptophyta</taxon>
        <taxon>Embryophyta</taxon>
        <taxon>Tracheophyta</taxon>
        <taxon>Spermatophyta</taxon>
        <taxon>Magnoliopsida</taxon>
        <taxon>eudicotyledons</taxon>
        <taxon>Gunneridae</taxon>
        <taxon>Pentapetalae</taxon>
        <taxon>rosids</taxon>
        <taxon>fabids</taxon>
        <taxon>Malpighiales</taxon>
        <taxon>Rhizophoraceae</taxon>
        <taxon>Rhizophora</taxon>
    </lineage>
</organism>
<name>A0A2P2NX47_RHIMU</name>
<sequence>MQSLCANLTVPEQAQGASKLLQLSNSASWHILQ</sequence>
<evidence type="ECO:0000313" key="1">
    <source>
        <dbReference type="EMBL" id="MBX46941.1"/>
    </source>
</evidence>
<protein>
    <submittedName>
        <fullName evidence="1">Uncharacterized protein</fullName>
    </submittedName>
</protein>
<dbReference type="AlphaFoldDB" id="A0A2P2NX47"/>
<dbReference type="EMBL" id="GGEC01066457">
    <property type="protein sequence ID" value="MBX46941.1"/>
    <property type="molecule type" value="Transcribed_RNA"/>
</dbReference>
<accession>A0A2P2NX47</accession>
<reference evidence="1" key="1">
    <citation type="submission" date="2018-02" db="EMBL/GenBank/DDBJ databases">
        <title>Rhizophora mucronata_Transcriptome.</title>
        <authorList>
            <person name="Meera S.P."/>
            <person name="Sreeshan A."/>
            <person name="Augustine A."/>
        </authorList>
    </citation>
    <scope>NUCLEOTIDE SEQUENCE</scope>
    <source>
        <tissue evidence="1">Leaf</tissue>
    </source>
</reference>